<keyword evidence="6" id="KW-0698">rRNA processing</keyword>
<keyword evidence="7 9" id="KW-0175">Coiled coil</keyword>
<feature type="region of interest" description="Disordered" evidence="10">
    <location>
        <begin position="1"/>
        <end position="45"/>
    </location>
</feature>
<dbReference type="Pfam" id="PF10153">
    <property type="entry name" value="Efg1"/>
    <property type="match status" value="1"/>
</dbReference>
<feature type="compositionally biased region" description="Basic and acidic residues" evidence="10">
    <location>
        <begin position="258"/>
        <end position="267"/>
    </location>
</feature>
<dbReference type="PANTHER" id="PTHR33911:SF1">
    <property type="entry name" value="RRNA-PROCESSING PROTEIN EFG1"/>
    <property type="match status" value="1"/>
</dbReference>
<evidence type="ECO:0000256" key="9">
    <source>
        <dbReference type="SAM" id="Coils"/>
    </source>
</evidence>
<comment type="subcellular location">
    <subcellularLocation>
        <location evidence="2">Nucleus</location>
        <location evidence="2">Nucleolus</location>
    </subcellularLocation>
</comment>
<dbReference type="EMBL" id="JBFXLS010000077">
    <property type="protein sequence ID" value="KAL2819352.1"/>
    <property type="molecule type" value="Genomic_DNA"/>
</dbReference>
<evidence type="ECO:0000256" key="4">
    <source>
        <dbReference type="ARBA" id="ARBA00018689"/>
    </source>
</evidence>
<evidence type="ECO:0000313" key="12">
    <source>
        <dbReference type="Proteomes" id="UP001610335"/>
    </source>
</evidence>
<dbReference type="PANTHER" id="PTHR33911">
    <property type="entry name" value="RRNA-PROCESSING PROTEIN EFG1"/>
    <property type="match status" value="1"/>
</dbReference>
<protein>
    <recommendedName>
        <fullName evidence="4">rRNA-processing protein EFG1</fullName>
    </recommendedName>
    <alternativeName>
        <fullName evidence="5">rRNA-processing protein efg1</fullName>
    </alternativeName>
</protein>
<name>A0ABR4HV32_9EURO</name>
<evidence type="ECO:0000256" key="5">
    <source>
        <dbReference type="ARBA" id="ARBA00019827"/>
    </source>
</evidence>
<dbReference type="InterPro" id="IPR019310">
    <property type="entry name" value="Efg1"/>
</dbReference>
<evidence type="ECO:0000256" key="1">
    <source>
        <dbReference type="ARBA" id="ARBA00002773"/>
    </source>
</evidence>
<dbReference type="Proteomes" id="UP001610335">
    <property type="component" value="Unassembled WGS sequence"/>
</dbReference>
<feature type="region of interest" description="Disordered" evidence="10">
    <location>
        <begin position="211"/>
        <end position="286"/>
    </location>
</feature>
<feature type="compositionally biased region" description="Acidic residues" evidence="10">
    <location>
        <begin position="272"/>
        <end position="286"/>
    </location>
</feature>
<feature type="compositionally biased region" description="Basic and acidic residues" evidence="10">
    <location>
        <begin position="226"/>
        <end position="236"/>
    </location>
</feature>
<proteinExistence type="inferred from homology"/>
<gene>
    <name evidence="11" type="ORF">BDW59DRAFT_181667</name>
</gene>
<evidence type="ECO:0000256" key="6">
    <source>
        <dbReference type="ARBA" id="ARBA00022552"/>
    </source>
</evidence>
<evidence type="ECO:0000256" key="10">
    <source>
        <dbReference type="SAM" id="MobiDB-lite"/>
    </source>
</evidence>
<reference evidence="11 12" key="1">
    <citation type="submission" date="2024-07" db="EMBL/GenBank/DDBJ databases">
        <title>Section-level genome sequencing and comparative genomics of Aspergillus sections Usti and Cavernicolus.</title>
        <authorList>
            <consortium name="Lawrence Berkeley National Laboratory"/>
            <person name="Nybo J.L."/>
            <person name="Vesth T.C."/>
            <person name="Theobald S."/>
            <person name="Frisvad J.C."/>
            <person name="Larsen T.O."/>
            <person name="Kjaerboelling I."/>
            <person name="Rothschild-Mancinelli K."/>
            <person name="Lyhne E.K."/>
            <person name="Kogle M.E."/>
            <person name="Barry K."/>
            <person name="Clum A."/>
            <person name="Na H."/>
            <person name="Ledsgaard L."/>
            <person name="Lin J."/>
            <person name="Lipzen A."/>
            <person name="Kuo A."/>
            <person name="Riley R."/>
            <person name="Mondo S."/>
            <person name="LaButti K."/>
            <person name="Haridas S."/>
            <person name="Pangalinan J."/>
            <person name="Salamov A.A."/>
            <person name="Simmons B.A."/>
            <person name="Magnuson J.K."/>
            <person name="Chen J."/>
            <person name="Drula E."/>
            <person name="Henrissat B."/>
            <person name="Wiebenga A."/>
            <person name="Lubbers R.J."/>
            <person name="Gomes A.C."/>
            <person name="Makela M.R."/>
            <person name="Stajich J."/>
            <person name="Grigoriev I.V."/>
            <person name="Mortensen U.H."/>
            <person name="De vries R.P."/>
            <person name="Baker S.E."/>
            <person name="Andersen M.R."/>
        </authorList>
    </citation>
    <scope>NUCLEOTIDE SEQUENCE [LARGE SCALE GENOMIC DNA]</scope>
    <source>
        <strain evidence="11 12">CBS 600.67</strain>
    </source>
</reference>
<feature type="coiled-coil region" evidence="9">
    <location>
        <begin position="66"/>
        <end position="124"/>
    </location>
</feature>
<keyword evidence="8" id="KW-0539">Nucleus</keyword>
<evidence type="ECO:0000256" key="2">
    <source>
        <dbReference type="ARBA" id="ARBA00004604"/>
    </source>
</evidence>
<feature type="compositionally biased region" description="Polar residues" evidence="10">
    <location>
        <begin position="1"/>
        <end position="22"/>
    </location>
</feature>
<sequence>MPKDTSTPHSHSTRKSPYQQPPNKKKPSSHPREKEEQNQVSINDLKRRIRDVKRLLNKPDLPADARILQERALAGYEKELADEERRRERSKLIKKYHFVRFLDRKTATKELSRLTRKQEELKKSESDSATKLAKLMARIHVARVNLNYTIYYPLTEKYISIYAKKKGKPAGQDQGSEDEVEENPSSNAAERTAMWGVVEKCMEDGTLDLLREGKRVNGDSGEEEEKAGGKTKEYAGSKKAGKEKKSDKSNVKWTSRNDTLRAKDAKHGPPGQDEEQDDSDGDFFEM</sequence>
<comment type="function">
    <text evidence="1">Involved in rRNA processing.</text>
</comment>
<comment type="caution">
    <text evidence="11">The sequence shown here is derived from an EMBL/GenBank/DDBJ whole genome shotgun (WGS) entry which is preliminary data.</text>
</comment>
<comment type="similarity">
    <text evidence="3">Belongs to the EFG1 family.</text>
</comment>
<evidence type="ECO:0000313" key="11">
    <source>
        <dbReference type="EMBL" id="KAL2819352.1"/>
    </source>
</evidence>
<feature type="region of interest" description="Disordered" evidence="10">
    <location>
        <begin position="167"/>
        <end position="193"/>
    </location>
</feature>
<evidence type="ECO:0000256" key="8">
    <source>
        <dbReference type="ARBA" id="ARBA00023242"/>
    </source>
</evidence>
<evidence type="ECO:0000256" key="7">
    <source>
        <dbReference type="ARBA" id="ARBA00023054"/>
    </source>
</evidence>
<accession>A0ABR4HV32</accession>
<keyword evidence="12" id="KW-1185">Reference proteome</keyword>
<dbReference type="InterPro" id="IPR050786">
    <property type="entry name" value="EFG1_rRNA-proc"/>
</dbReference>
<organism evidence="11 12">
    <name type="scientific">Aspergillus cavernicola</name>
    <dbReference type="NCBI Taxonomy" id="176166"/>
    <lineage>
        <taxon>Eukaryota</taxon>
        <taxon>Fungi</taxon>
        <taxon>Dikarya</taxon>
        <taxon>Ascomycota</taxon>
        <taxon>Pezizomycotina</taxon>
        <taxon>Eurotiomycetes</taxon>
        <taxon>Eurotiomycetidae</taxon>
        <taxon>Eurotiales</taxon>
        <taxon>Aspergillaceae</taxon>
        <taxon>Aspergillus</taxon>
        <taxon>Aspergillus subgen. Nidulantes</taxon>
    </lineage>
</organism>
<evidence type="ECO:0000256" key="3">
    <source>
        <dbReference type="ARBA" id="ARBA00006916"/>
    </source>
</evidence>